<name>A0A8J3VVY7_9ACTN</name>
<dbReference type="CDD" id="cd02972">
    <property type="entry name" value="DsbA_family"/>
    <property type="match status" value="1"/>
</dbReference>
<dbReference type="Gene3D" id="3.40.30.10">
    <property type="entry name" value="Glutaredoxin"/>
    <property type="match status" value="1"/>
</dbReference>
<dbReference type="AlphaFoldDB" id="A0A8J3VVY7"/>
<evidence type="ECO:0000313" key="1">
    <source>
        <dbReference type="EMBL" id="GIH20246.1"/>
    </source>
</evidence>
<dbReference type="SUPFAM" id="SSF52833">
    <property type="entry name" value="Thioredoxin-like"/>
    <property type="match status" value="1"/>
</dbReference>
<protein>
    <submittedName>
        <fullName evidence="1">DSBA oxidoreductase</fullName>
    </submittedName>
</protein>
<reference evidence="1" key="1">
    <citation type="submission" date="2021-01" db="EMBL/GenBank/DDBJ databases">
        <title>Whole genome shotgun sequence of Rugosimonospora africana NBRC 104875.</title>
        <authorList>
            <person name="Komaki H."/>
            <person name="Tamura T."/>
        </authorList>
    </citation>
    <scope>NUCLEOTIDE SEQUENCE</scope>
    <source>
        <strain evidence="1">NBRC 104875</strain>
    </source>
</reference>
<gene>
    <name evidence="1" type="ORF">Raf01_84180</name>
</gene>
<proteinExistence type="predicted"/>
<dbReference type="EMBL" id="BONZ01000092">
    <property type="protein sequence ID" value="GIH20246.1"/>
    <property type="molecule type" value="Genomic_DNA"/>
</dbReference>
<keyword evidence="2" id="KW-1185">Reference proteome</keyword>
<dbReference type="Proteomes" id="UP000642748">
    <property type="component" value="Unassembled WGS sequence"/>
</dbReference>
<dbReference type="Pfam" id="PF22234">
    <property type="entry name" value="Rv2466c-like"/>
    <property type="match status" value="1"/>
</dbReference>
<dbReference type="InterPro" id="IPR053977">
    <property type="entry name" value="Rv2466c-like"/>
</dbReference>
<organism evidence="1 2">
    <name type="scientific">Rugosimonospora africana</name>
    <dbReference type="NCBI Taxonomy" id="556532"/>
    <lineage>
        <taxon>Bacteria</taxon>
        <taxon>Bacillati</taxon>
        <taxon>Actinomycetota</taxon>
        <taxon>Actinomycetes</taxon>
        <taxon>Micromonosporales</taxon>
        <taxon>Micromonosporaceae</taxon>
        <taxon>Rugosimonospora</taxon>
    </lineage>
</organism>
<comment type="caution">
    <text evidence="1">The sequence shown here is derived from an EMBL/GenBank/DDBJ whole genome shotgun (WGS) entry which is preliminary data.</text>
</comment>
<evidence type="ECO:0000313" key="2">
    <source>
        <dbReference type="Proteomes" id="UP000642748"/>
    </source>
</evidence>
<accession>A0A8J3VVY7</accession>
<sequence>MVVERMTVDMWFDPLCPWAWLTSRWLLEVEKVRAVDVRFHVMSLSVLNEGRDLPESYRALMDDGWGPVRLAIAAEQKYGNGVLRDLYTALGTRRHPGKQEFNRDLYVAVLTELGLDPALADAAESTEYDAALRESHDAGMKPVGLDVGTPVIHAPGPTEGSQIAFFGPVVTPAPKGEAAGKLWDGVLLVAGTEGFYEIKRTRDQGPVFD</sequence>
<dbReference type="InterPro" id="IPR036249">
    <property type="entry name" value="Thioredoxin-like_sf"/>
</dbReference>